<evidence type="ECO:0000313" key="4">
    <source>
        <dbReference type="EMBL" id="NJQ03619.1"/>
    </source>
</evidence>
<dbReference type="PANTHER" id="PTHR43569:SF2">
    <property type="entry name" value="AMIDOHYDROLASE-RELATED DOMAIN-CONTAINING PROTEIN"/>
    <property type="match status" value="1"/>
</dbReference>
<accession>A0ABX1C9K5</accession>
<keyword evidence="5" id="KW-1185">Reference proteome</keyword>
<feature type="domain" description="Amidohydrolase-related" evidence="3">
    <location>
        <begin position="34"/>
        <end position="311"/>
    </location>
</feature>
<name>A0ABX1C9K5_9ACTN</name>
<reference evidence="4 5" key="1">
    <citation type="submission" date="2020-03" db="EMBL/GenBank/DDBJ databases">
        <title>WGS of actinomycetes isolated from Thailand.</title>
        <authorList>
            <person name="Thawai C."/>
        </authorList>
    </citation>
    <scope>NUCLEOTIDE SEQUENCE [LARGE SCALE GENOMIC DNA]</scope>
    <source>
        <strain evidence="4 5">PLAI 1-29</strain>
    </source>
</reference>
<feature type="region of interest" description="Disordered" evidence="2">
    <location>
        <begin position="1"/>
        <end position="27"/>
    </location>
</feature>
<sequence>MTRGEEPARRAGDGGLPEPVAGAGEVPAAGPLRVDAHHHLWELSRRPHGWLDAPELAAVRRDFTPTELAEAAGAAGIGRTVLVQVLADATETREFLATAEDQALIGAVVGWADLTAPGLAGELHALRESRGGRYLAGIRHLVQGEPDPAWLARPEVVAGLRTVAAHGLAYDLLVRPHQLPAAIAAVRAVPELTFVLDHAAKPPVASGALEPWASLTAELAAESNVSCKLSGLVTEAGPGAWTVTGLRPYARAVLDTFGPARVMFGSDWPVCLTAAGSYGEVLALAEELTAGLSAPEHAAVFGGTAARVYRLDERPGR</sequence>
<protein>
    <submittedName>
        <fullName evidence="4">Amidohydrolase family protein</fullName>
    </submittedName>
</protein>
<dbReference type="Proteomes" id="UP000695264">
    <property type="component" value="Unassembled WGS sequence"/>
</dbReference>
<feature type="compositionally biased region" description="Basic and acidic residues" evidence="2">
    <location>
        <begin position="1"/>
        <end position="12"/>
    </location>
</feature>
<dbReference type="InterPro" id="IPR052350">
    <property type="entry name" value="Metallo-dep_Lactonases"/>
</dbReference>
<evidence type="ECO:0000313" key="5">
    <source>
        <dbReference type="Proteomes" id="UP000695264"/>
    </source>
</evidence>
<evidence type="ECO:0000256" key="1">
    <source>
        <dbReference type="ARBA" id="ARBA00038310"/>
    </source>
</evidence>
<dbReference type="EMBL" id="JAATEN010000027">
    <property type="protein sequence ID" value="NJQ03619.1"/>
    <property type="molecule type" value="Genomic_DNA"/>
</dbReference>
<organism evidence="4 5">
    <name type="scientific">Streptomyces zingiberis</name>
    <dbReference type="NCBI Taxonomy" id="2053010"/>
    <lineage>
        <taxon>Bacteria</taxon>
        <taxon>Bacillati</taxon>
        <taxon>Actinomycetota</taxon>
        <taxon>Actinomycetes</taxon>
        <taxon>Kitasatosporales</taxon>
        <taxon>Streptomycetaceae</taxon>
        <taxon>Streptomyces</taxon>
    </lineage>
</organism>
<proteinExistence type="inferred from homology"/>
<dbReference type="SUPFAM" id="SSF51556">
    <property type="entry name" value="Metallo-dependent hydrolases"/>
    <property type="match status" value="1"/>
</dbReference>
<dbReference type="RefSeq" id="WP_168104243.1">
    <property type="nucleotide sequence ID" value="NZ_JAATEN010000027.1"/>
</dbReference>
<dbReference type="Pfam" id="PF04909">
    <property type="entry name" value="Amidohydro_2"/>
    <property type="match status" value="1"/>
</dbReference>
<feature type="compositionally biased region" description="Low complexity" evidence="2">
    <location>
        <begin position="17"/>
        <end position="27"/>
    </location>
</feature>
<dbReference type="InterPro" id="IPR006680">
    <property type="entry name" value="Amidohydro-rel"/>
</dbReference>
<gene>
    <name evidence="4" type="ORF">HCK00_24645</name>
</gene>
<dbReference type="Gene3D" id="3.20.20.140">
    <property type="entry name" value="Metal-dependent hydrolases"/>
    <property type="match status" value="1"/>
</dbReference>
<dbReference type="InterPro" id="IPR032466">
    <property type="entry name" value="Metal_Hydrolase"/>
</dbReference>
<comment type="caution">
    <text evidence="4">The sequence shown here is derived from an EMBL/GenBank/DDBJ whole genome shotgun (WGS) entry which is preliminary data.</text>
</comment>
<evidence type="ECO:0000256" key="2">
    <source>
        <dbReference type="SAM" id="MobiDB-lite"/>
    </source>
</evidence>
<evidence type="ECO:0000259" key="3">
    <source>
        <dbReference type="Pfam" id="PF04909"/>
    </source>
</evidence>
<comment type="similarity">
    <text evidence="1">Belongs to the metallo-dependent hydrolases superfamily.</text>
</comment>
<dbReference type="PANTHER" id="PTHR43569">
    <property type="entry name" value="AMIDOHYDROLASE"/>
    <property type="match status" value="1"/>
</dbReference>